<feature type="transmembrane region" description="Helical" evidence="6">
    <location>
        <begin position="409"/>
        <end position="429"/>
    </location>
</feature>
<keyword evidence="4 6" id="KW-1133">Transmembrane helix</keyword>
<dbReference type="InterPro" id="IPR000175">
    <property type="entry name" value="Na/ntran_symport"/>
</dbReference>
<organism evidence="7 8">
    <name type="scientific">Nannocystis exedens</name>
    <dbReference type="NCBI Taxonomy" id="54"/>
    <lineage>
        <taxon>Bacteria</taxon>
        <taxon>Pseudomonadati</taxon>
        <taxon>Myxococcota</taxon>
        <taxon>Polyangia</taxon>
        <taxon>Nannocystales</taxon>
        <taxon>Nannocystaceae</taxon>
        <taxon>Nannocystis</taxon>
    </lineage>
</organism>
<reference evidence="8" key="1">
    <citation type="submission" date="2016-10" db="EMBL/GenBank/DDBJ databases">
        <authorList>
            <person name="Varghese N."/>
            <person name="Submissions S."/>
        </authorList>
    </citation>
    <scope>NUCLEOTIDE SEQUENCE [LARGE SCALE GENOMIC DNA]</scope>
    <source>
        <strain evidence="8">ATCC 25963</strain>
    </source>
</reference>
<dbReference type="InterPro" id="IPR037272">
    <property type="entry name" value="SNS_sf"/>
</dbReference>
<evidence type="ECO:0000256" key="5">
    <source>
        <dbReference type="ARBA" id="ARBA00023136"/>
    </source>
</evidence>
<dbReference type="Pfam" id="PF00209">
    <property type="entry name" value="SNF"/>
    <property type="match status" value="2"/>
</dbReference>
<evidence type="ECO:0000313" key="8">
    <source>
        <dbReference type="Proteomes" id="UP000199400"/>
    </source>
</evidence>
<accession>A0A1I1ZQC9</accession>
<feature type="transmembrane region" description="Helical" evidence="6">
    <location>
        <begin position="47"/>
        <end position="67"/>
    </location>
</feature>
<dbReference type="GO" id="GO:0016020">
    <property type="term" value="C:membrane"/>
    <property type="evidence" value="ECO:0007669"/>
    <property type="project" value="UniProtKB-SubCell"/>
</dbReference>
<feature type="transmembrane region" description="Helical" evidence="6">
    <location>
        <begin position="284"/>
        <end position="311"/>
    </location>
</feature>
<keyword evidence="5 6" id="KW-0472">Membrane</keyword>
<feature type="transmembrane region" description="Helical" evidence="6">
    <location>
        <begin position="18"/>
        <end position="35"/>
    </location>
</feature>
<feature type="transmembrane region" description="Helical" evidence="6">
    <location>
        <begin position="95"/>
        <end position="114"/>
    </location>
</feature>
<dbReference type="PANTHER" id="PTHR42948:SF1">
    <property type="entry name" value="TRANSPORTER"/>
    <property type="match status" value="1"/>
</dbReference>
<dbReference type="STRING" id="54.SAMN02745121_03851"/>
<feature type="transmembrane region" description="Helical" evidence="6">
    <location>
        <begin position="331"/>
        <end position="356"/>
    </location>
</feature>
<dbReference type="AlphaFoldDB" id="A0A1I1ZQC9"/>
<keyword evidence="3 6" id="KW-0812">Transmembrane</keyword>
<proteinExistence type="predicted"/>
<sequence length="563" mass="60102">MASGPPSGAKKEQWGTRVGLVLAVAGNAVGLGNFLRFPAQAAQNGGGAFLVPYLISFVLMGLPILWVEWAIGRHGGQYGHHSSPGMFARLGRSRWLKYVGVFGLFTNLTVAAYYCYIESWTLAYVWHSLRGTFAATPPTTFFPEYLGTTNADIAAIPYEAAGFFLATLTLNVWLLSRGLVRGVELAAKIGMPLLLGFGAVLAIKGLFLGPGDPGVVESPLVGLNFVWEPQASGLFNPSTWLAAAGQVFFTLSVGMGSIHCYAAYLREKDDIALNATTAGTVNEFVEVILGGSILIPIATAYLGLAAVQAATAGGSGFGLGFLTLPTLFNQWGWFGPVAGAMWFGLLFFAGITSSLAMGQPVLAFLQDEFKVARERAALGFGLATLLLGGLVVVLYPGGTFDEFDFWTGTFSLIVFALAEVLIFGWIFGIDRGWAELNKGADLRLPSFYKYVIKYVTPLFILVVLLGAIVKPSVGWSEAASQLMSSGSWPFAGDSVLGKLLHVGETGGYFDAAGRITPMFVKDLTRLILLTVFASIAALVWRAFRGRNIEASTRRPDEQEGGAS</sequence>
<feature type="transmembrane region" description="Helical" evidence="6">
    <location>
        <begin position="523"/>
        <end position="543"/>
    </location>
</feature>
<evidence type="ECO:0000256" key="2">
    <source>
        <dbReference type="ARBA" id="ARBA00022448"/>
    </source>
</evidence>
<feature type="transmembrane region" description="Helical" evidence="6">
    <location>
        <begin position="377"/>
        <end position="397"/>
    </location>
</feature>
<dbReference type="PROSITE" id="PS50267">
    <property type="entry name" value="NA_NEUROTRAN_SYMP_3"/>
    <property type="match status" value="1"/>
</dbReference>
<dbReference type="OrthoDB" id="9762833at2"/>
<dbReference type="NCBIfam" id="NF037979">
    <property type="entry name" value="Na_transp"/>
    <property type="match status" value="1"/>
</dbReference>
<feature type="transmembrane region" description="Helical" evidence="6">
    <location>
        <begin position="240"/>
        <end position="264"/>
    </location>
</feature>
<protein>
    <submittedName>
        <fullName evidence="7">Na+-dependent transporter, SNF family</fullName>
    </submittedName>
</protein>
<comment type="subcellular location">
    <subcellularLocation>
        <location evidence="1">Membrane</location>
        <topology evidence="1">Multi-pass membrane protein</topology>
    </subcellularLocation>
</comment>
<dbReference type="SUPFAM" id="SSF161070">
    <property type="entry name" value="SNF-like"/>
    <property type="match status" value="1"/>
</dbReference>
<keyword evidence="8" id="KW-1185">Reference proteome</keyword>
<evidence type="ECO:0000256" key="6">
    <source>
        <dbReference type="SAM" id="Phobius"/>
    </source>
</evidence>
<feature type="transmembrane region" description="Helical" evidence="6">
    <location>
        <begin position="185"/>
        <end position="207"/>
    </location>
</feature>
<dbReference type="RefSeq" id="WP_096333068.1">
    <property type="nucleotide sequence ID" value="NZ_FOMX01000012.1"/>
</dbReference>
<name>A0A1I1ZQC9_9BACT</name>
<keyword evidence="2" id="KW-0813">Transport</keyword>
<evidence type="ECO:0000256" key="4">
    <source>
        <dbReference type="ARBA" id="ARBA00022989"/>
    </source>
</evidence>
<evidence type="ECO:0000256" key="3">
    <source>
        <dbReference type="ARBA" id="ARBA00022692"/>
    </source>
</evidence>
<dbReference type="Proteomes" id="UP000199400">
    <property type="component" value="Unassembled WGS sequence"/>
</dbReference>
<dbReference type="EMBL" id="FOMX01000012">
    <property type="protein sequence ID" value="SFE32803.1"/>
    <property type="molecule type" value="Genomic_DNA"/>
</dbReference>
<feature type="transmembrane region" description="Helical" evidence="6">
    <location>
        <begin position="450"/>
        <end position="469"/>
    </location>
</feature>
<gene>
    <name evidence="7" type="ORF">SAMN02745121_03851</name>
</gene>
<feature type="transmembrane region" description="Helical" evidence="6">
    <location>
        <begin position="153"/>
        <end position="173"/>
    </location>
</feature>
<dbReference type="PANTHER" id="PTHR42948">
    <property type="entry name" value="TRANSPORTER"/>
    <property type="match status" value="1"/>
</dbReference>
<evidence type="ECO:0000313" key="7">
    <source>
        <dbReference type="EMBL" id="SFE32803.1"/>
    </source>
</evidence>
<dbReference type="PRINTS" id="PR00176">
    <property type="entry name" value="NANEUSMPORT"/>
</dbReference>
<evidence type="ECO:0000256" key="1">
    <source>
        <dbReference type="ARBA" id="ARBA00004141"/>
    </source>
</evidence>